<dbReference type="HOGENOM" id="CLU_131228_5_2_0"/>
<dbReference type="EMBL" id="ATNB01000131">
    <property type="protein sequence ID" value="EPP34966.1"/>
    <property type="molecule type" value="Genomic_DNA"/>
</dbReference>
<dbReference type="AlphaFoldDB" id="S7KFK9"/>
<organism evidence="1 2">
    <name type="scientific">Chlamydia ibidis</name>
    <dbReference type="NCBI Taxonomy" id="1405396"/>
    <lineage>
        <taxon>Bacteria</taxon>
        <taxon>Pseudomonadati</taxon>
        <taxon>Chlamydiota</taxon>
        <taxon>Chlamydiia</taxon>
        <taxon>Chlamydiales</taxon>
        <taxon>Chlamydiaceae</taxon>
        <taxon>Chlamydia/Chlamydophila group</taxon>
        <taxon>Chlamydia</taxon>
    </lineage>
</organism>
<name>S7KFK9_9CHLA</name>
<sequence>MHFLFTNPPCKRKLLVFFLEISRLIEYQVFYLRESHI</sequence>
<reference evidence="1 2" key="1">
    <citation type="submission" date="2013-04" db="EMBL/GenBank/DDBJ databases">
        <title>Genome sequence of Chlamydia psittaci 10-1398/11.</title>
        <authorList>
            <person name="Huot-Creasy H."/>
            <person name="McCracken C.L."/>
            <person name="Humphries M."/>
            <person name="Sachse K."/>
            <person name="Laroucau K."/>
            <person name="Bavoil P."/>
            <person name="Myers G.S."/>
        </authorList>
    </citation>
    <scope>NUCLEOTIDE SEQUENCE [LARGE SCALE GENOMIC DNA]</scope>
    <source>
        <strain evidence="1 2">10_1398_11</strain>
    </source>
</reference>
<evidence type="ECO:0000313" key="1">
    <source>
        <dbReference type="EMBL" id="EPP34966.1"/>
    </source>
</evidence>
<protein>
    <submittedName>
        <fullName evidence="1">Uncharacterized protein</fullName>
    </submittedName>
</protein>
<accession>S7KFK9</accession>
<comment type="caution">
    <text evidence="1">The sequence shown here is derived from an EMBL/GenBank/DDBJ whole genome shotgun (WGS) entry which is preliminary data.</text>
</comment>
<dbReference type="Proteomes" id="UP000016200">
    <property type="component" value="Unassembled WGS sequence"/>
</dbReference>
<evidence type="ECO:0000313" key="2">
    <source>
        <dbReference type="Proteomes" id="UP000016200"/>
    </source>
</evidence>
<proteinExistence type="predicted"/>
<gene>
    <name evidence="1" type="ORF">CP10139811_1604</name>
</gene>